<feature type="domain" description="Sodium/calcium exchanger membrane region" evidence="6">
    <location>
        <begin position="201"/>
        <end position="311"/>
    </location>
</feature>
<feature type="transmembrane region" description="Helical" evidence="5">
    <location>
        <begin position="270"/>
        <end position="291"/>
    </location>
</feature>
<comment type="caution">
    <text evidence="7">The sequence shown here is derived from an EMBL/GenBank/DDBJ whole genome shotgun (WGS) entry which is preliminary data.</text>
</comment>
<dbReference type="Proteomes" id="UP001144471">
    <property type="component" value="Unassembled WGS sequence"/>
</dbReference>
<feature type="transmembrane region" description="Helical" evidence="5">
    <location>
        <begin position="169"/>
        <end position="186"/>
    </location>
</feature>
<feature type="transmembrane region" description="Helical" evidence="5">
    <location>
        <begin position="108"/>
        <end position="125"/>
    </location>
</feature>
<dbReference type="GO" id="GO:0008273">
    <property type="term" value="F:calcium, potassium:sodium antiporter activity"/>
    <property type="evidence" value="ECO:0007669"/>
    <property type="project" value="TreeGrafter"/>
</dbReference>
<dbReference type="EMBL" id="BSDY01000001">
    <property type="protein sequence ID" value="GLI54539.1"/>
    <property type="molecule type" value="Genomic_DNA"/>
</dbReference>
<dbReference type="GO" id="GO:0005886">
    <property type="term" value="C:plasma membrane"/>
    <property type="evidence" value="ECO:0007669"/>
    <property type="project" value="TreeGrafter"/>
</dbReference>
<dbReference type="InterPro" id="IPR044880">
    <property type="entry name" value="NCX_ion-bd_dom_sf"/>
</dbReference>
<accession>A0A9W6GIJ7</accession>
<keyword evidence="3 5" id="KW-1133">Transmembrane helix</keyword>
<feature type="transmembrane region" description="Helical" evidence="5">
    <location>
        <begin position="198"/>
        <end position="216"/>
    </location>
</feature>
<dbReference type="RefSeq" id="WP_281832217.1">
    <property type="nucleotide sequence ID" value="NZ_BSDY01000001.1"/>
</dbReference>
<dbReference type="InterPro" id="IPR004837">
    <property type="entry name" value="NaCa_Exmemb"/>
</dbReference>
<sequence>MTVLILFFLIAGMMICFARRLTVSGERLGDVLGMEASWVGALLLASITSLPELIVGVSSVFLGNHSMAVSNIFGSNIFNVFIIFLMDIFILRRFIFMSSIDGDEGRKLSKLSLVLIVLFLGGYLMRDVSVLGQSPFILGIILLYLRFIRSEGGQGSRERRPFSEIMGPLKSFLLDSTGVVVLGIALSRVADTLSITPIMGWVLGQSLVGGLLLAVSTSLPELIVSIESVRRGGFQQAMGNILGSNLFNLGTLFILDIFTKGSLFSHLGDFNTALPLMDIAMQVIFITGICFRRKEASLLMGAVYAISLYFII</sequence>
<comment type="subcellular location">
    <subcellularLocation>
        <location evidence="1">Membrane</location>
        <topology evidence="1">Multi-pass membrane protein</topology>
    </subcellularLocation>
</comment>
<evidence type="ECO:0000256" key="2">
    <source>
        <dbReference type="ARBA" id="ARBA00022692"/>
    </source>
</evidence>
<evidence type="ECO:0000259" key="6">
    <source>
        <dbReference type="Pfam" id="PF01699"/>
    </source>
</evidence>
<feature type="domain" description="Sodium/calcium exchanger membrane region" evidence="6">
    <location>
        <begin position="4"/>
        <end position="144"/>
    </location>
</feature>
<protein>
    <submittedName>
        <fullName evidence="7">Sodium:calcium antiporter</fullName>
    </submittedName>
</protein>
<evidence type="ECO:0000313" key="8">
    <source>
        <dbReference type="Proteomes" id="UP001144471"/>
    </source>
</evidence>
<keyword evidence="2 5" id="KW-0812">Transmembrane</keyword>
<evidence type="ECO:0000256" key="5">
    <source>
        <dbReference type="SAM" id="Phobius"/>
    </source>
</evidence>
<organism evidence="7 8">
    <name type="scientific">Propionigenium maris DSM 9537</name>
    <dbReference type="NCBI Taxonomy" id="1123000"/>
    <lineage>
        <taxon>Bacteria</taxon>
        <taxon>Fusobacteriati</taxon>
        <taxon>Fusobacteriota</taxon>
        <taxon>Fusobacteriia</taxon>
        <taxon>Fusobacteriales</taxon>
        <taxon>Fusobacteriaceae</taxon>
        <taxon>Propionigenium</taxon>
    </lineage>
</organism>
<evidence type="ECO:0000256" key="1">
    <source>
        <dbReference type="ARBA" id="ARBA00004141"/>
    </source>
</evidence>
<evidence type="ECO:0000256" key="3">
    <source>
        <dbReference type="ARBA" id="ARBA00022989"/>
    </source>
</evidence>
<dbReference type="PANTHER" id="PTHR10846">
    <property type="entry name" value="SODIUM/POTASSIUM/CALCIUM EXCHANGER"/>
    <property type="match status" value="1"/>
</dbReference>
<dbReference type="InterPro" id="IPR004481">
    <property type="entry name" value="K/Na/Ca-exchanger"/>
</dbReference>
<dbReference type="Gene3D" id="1.20.1420.30">
    <property type="entry name" value="NCX, central ion-binding region"/>
    <property type="match status" value="1"/>
</dbReference>
<gene>
    <name evidence="7" type="ORF">PM10SUCC1_00540</name>
</gene>
<name>A0A9W6GIJ7_9FUSO</name>
<feature type="transmembrane region" description="Helical" evidence="5">
    <location>
        <begin position="237"/>
        <end position="258"/>
    </location>
</feature>
<keyword evidence="4 5" id="KW-0472">Membrane</keyword>
<dbReference type="AlphaFoldDB" id="A0A9W6GIJ7"/>
<keyword evidence="8" id="KW-1185">Reference proteome</keyword>
<dbReference type="GO" id="GO:0006874">
    <property type="term" value="P:intracellular calcium ion homeostasis"/>
    <property type="evidence" value="ECO:0007669"/>
    <property type="project" value="TreeGrafter"/>
</dbReference>
<reference evidence="7" key="1">
    <citation type="submission" date="2022-12" db="EMBL/GenBank/DDBJ databases">
        <title>Reference genome sequencing for broad-spectrum identification of bacterial and archaeal isolates by mass spectrometry.</title>
        <authorList>
            <person name="Sekiguchi Y."/>
            <person name="Tourlousse D.M."/>
        </authorList>
    </citation>
    <scope>NUCLEOTIDE SEQUENCE</scope>
    <source>
        <strain evidence="7">10succ1</strain>
    </source>
</reference>
<proteinExistence type="predicted"/>
<feature type="transmembrane region" description="Helical" evidence="5">
    <location>
        <begin position="131"/>
        <end position="148"/>
    </location>
</feature>
<feature type="transmembrane region" description="Helical" evidence="5">
    <location>
        <begin position="77"/>
        <end position="96"/>
    </location>
</feature>
<dbReference type="Pfam" id="PF01699">
    <property type="entry name" value="Na_Ca_ex"/>
    <property type="match status" value="2"/>
</dbReference>
<dbReference type="PANTHER" id="PTHR10846:SF8">
    <property type="entry name" value="INNER MEMBRANE PROTEIN YRBG"/>
    <property type="match status" value="1"/>
</dbReference>
<dbReference type="GO" id="GO:0005262">
    <property type="term" value="F:calcium channel activity"/>
    <property type="evidence" value="ECO:0007669"/>
    <property type="project" value="TreeGrafter"/>
</dbReference>
<evidence type="ECO:0000313" key="7">
    <source>
        <dbReference type="EMBL" id="GLI54539.1"/>
    </source>
</evidence>
<evidence type="ECO:0000256" key="4">
    <source>
        <dbReference type="ARBA" id="ARBA00023136"/>
    </source>
</evidence>